<dbReference type="AlphaFoldDB" id="A0A644YIH2"/>
<sequence length="91" mass="10617">MGSTQFLDRAVQGEIFPDIPQQIESDRTLSAWSQSLCTKWLEMTWKLQGFGGQQYVNLSEGCNKYAFCIEFLNYTTLYGYLVRYFNNFDVT</sequence>
<evidence type="ECO:0000313" key="1">
    <source>
        <dbReference type="EMBL" id="MPM28296.1"/>
    </source>
</evidence>
<protein>
    <submittedName>
        <fullName evidence="1">Uncharacterized protein</fullName>
    </submittedName>
</protein>
<proteinExistence type="predicted"/>
<comment type="caution">
    <text evidence="1">The sequence shown here is derived from an EMBL/GenBank/DDBJ whole genome shotgun (WGS) entry which is preliminary data.</text>
</comment>
<organism evidence="1">
    <name type="scientific">bioreactor metagenome</name>
    <dbReference type="NCBI Taxonomy" id="1076179"/>
    <lineage>
        <taxon>unclassified sequences</taxon>
        <taxon>metagenomes</taxon>
        <taxon>ecological metagenomes</taxon>
    </lineage>
</organism>
<accession>A0A644YIH2</accession>
<reference evidence="1" key="1">
    <citation type="submission" date="2019-08" db="EMBL/GenBank/DDBJ databases">
        <authorList>
            <person name="Kucharzyk K."/>
            <person name="Murdoch R.W."/>
            <person name="Higgins S."/>
            <person name="Loffler F."/>
        </authorList>
    </citation>
    <scope>NUCLEOTIDE SEQUENCE</scope>
</reference>
<dbReference type="EMBL" id="VSSQ01005216">
    <property type="protein sequence ID" value="MPM28296.1"/>
    <property type="molecule type" value="Genomic_DNA"/>
</dbReference>
<name>A0A644YIH2_9ZZZZ</name>
<gene>
    <name evidence="1" type="ORF">SDC9_74817</name>
</gene>